<dbReference type="NCBIfam" id="NF001968">
    <property type="entry name" value="PRK00750.1-2"/>
    <property type="match status" value="1"/>
</dbReference>
<organism evidence="11 12">
    <name type="scientific">Sneathiella chinensis</name>
    <dbReference type="NCBI Taxonomy" id="349750"/>
    <lineage>
        <taxon>Bacteria</taxon>
        <taxon>Pseudomonadati</taxon>
        <taxon>Pseudomonadota</taxon>
        <taxon>Alphaproteobacteria</taxon>
        <taxon>Sneathiellales</taxon>
        <taxon>Sneathiellaceae</taxon>
        <taxon>Sneathiella</taxon>
    </lineage>
</organism>
<name>A0ABQ5U796_9PROT</name>
<dbReference type="PANTHER" id="PTHR37940:SF1">
    <property type="entry name" value="LYSINE--TRNA LIGASE"/>
    <property type="match status" value="1"/>
</dbReference>
<feature type="binding site" evidence="10">
    <location>
        <position position="294"/>
    </location>
    <ligand>
        <name>ATP</name>
        <dbReference type="ChEBI" id="CHEBI:30616"/>
    </ligand>
</feature>
<evidence type="ECO:0000256" key="8">
    <source>
        <dbReference type="ARBA" id="ARBA00023146"/>
    </source>
</evidence>
<dbReference type="InterPro" id="IPR002904">
    <property type="entry name" value="Lys-tRNA-ligase"/>
</dbReference>
<dbReference type="GO" id="GO:0016874">
    <property type="term" value="F:ligase activity"/>
    <property type="evidence" value="ECO:0007669"/>
    <property type="project" value="UniProtKB-KW"/>
</dbReference>
<dbReference type="Pfam" id="PF01921">
    <property type="entry name" value="tRNA-synt_1f"/>
    <property type="match status" value="1"/>
</dbReference>
<dbReference type="RefSeq" id="WP_169561893.1">
    <property type="nucleotide sequence ID" value="NZ_BSNF01000010.1"/>
</dbReference>
<dbReference type="InterPro" id="IPR008925">
    <property type="entry name" value="aa_tRNA-synth_I_cd-bd_sf"/>
</dbReference>
<evidence type="ECO:0000256" key="10">
    <source>
        <dbReference type="HAMAP-Rule" id="MF_00177"/>
    </source>
</evidence>
<evidence type="ECO:0000256" key="2">
    <source>
        <dbReference type="ARBA" id="ARBA00005594"/>
    </source>
</evidence>
<dbReference type="Gene3D" id="3.40.50.620">
    <property type="entry name" value="HUPs"/>
    <property type="match status" value="2"/>
</dbReference>
<protein>
    <recommendedName>
        <fullName evidence="10">Lysine--tRNA ligase</fullName>
        <ecNumber evidence="10">6.1.1.6</ecNumber>
    </recommendedName>
    <alternativeName>
        <fullName evidence="10">Lysyl-tRNA synthetase</fullName>
        <shortName evidence="10">LysRS</shortName>
    </alternativeName>
</protein>
<reference evidence="11" key="2">
    <citation type="submission" date="2023-01" db="EMBL/GenBank/DDBJ databases">
        <title>Draft genome sequence of Sneathiella chinensis strain NBRC 103408.</title>
        <authorList>
            <person name="Sun Q."/>
            <person name="Mori K."/>
        </authorList>
    </citation>
    <scope>NUCLEOTIDE SEQUENCE</scope>
    <source>
        <strain evidence="11">NBRC 103408</strain>
    </source>
</reference>
<comment type="catalytic activity">
    <reaction evidence="9 10">
        <text>tRNA(Lys) + L-lysine + ATP = L-lysyl-tRNA(Lys) + AMP + diphosphate</text>
        <dbReference type="Rhea" id="RHEA:20792"/>
        <dbReference type="Rhea" id="RHEA-COMP:9696"/>
        <dbReference type="Rhea" id="RHEA-COMP:9697"/>
        <dbReference type="ChEBI" id="CHEBI:30616"/>
        <dbReference type="ChEBI" id="CHEBI:32551"/>
        <dbReference type="ChEBI" id="CHEBI:33019"/>
        <dbReference type="ChEBI" id="CHEBI:78442"/>
        <dbReference type="ChEBI" id="CHEBI:78529"/>
        <dbReference type="ChEBI" id="CHEBI:456215"/>
        <dbReference type="EC" id="6.1.1.6"/>
    </reaction>
</comment>
<comment type="caution">
    <text evidence="11">The sequence shown here is derived from an EMBL/GenBank/DDBJ whole genome shotgun (WGS) entry which is preliminary data.</text>
</comment>
<feature type="short sequence motif" description="'HIGH' region" evidence="10">
    <location>
        <begin position="44"/>
        <end position="52"/>
    </location>
</feature>
<dbReference type="InterPro" id="IPR001412">
    <property type="entry name" value="aa-tRNA-synth_I_CS"/>
</dbReference>
<reference evidence="11" key="1">
    <citation type="journal article" date="2014" name="Int. J. Syst. Evol. Microbiol.">
        <title>Complete genome of a new Firmicutes species belonging to the dominant human colonic microbiota ('Ruminococcus bicirculans') reveals two chromosomes and a selective capacity to utilize plant glucans.</title>
        <authorList>
            <consortium name="NISC Comparative Sequencing Program"/>
            <person name="Wegmann U."/>
            <person name="Louis P."/>
            <person name="Goesmann A."/>
            <person name="Henrissat B."/>
            <person name="Duncan S.H."/>
            <person name="Flint H.J."/>
        </authorList>
    </citation>
    <scope>NUCLEOTIDE SEQUENCE</scope>
    <source>
        <strain evidence="11">NBRC 103408</strain>
    </source>
</reference>
<dbReference type="PROSITE" id="PS00178">
    <property type="entry name" value="AA_TRNA_LIGASE_I"/>
    <property type="match status" value="1"/>
</dbReference>
<dbReference type="Gene3D" id="1.10.10.350">
    <property type="match status" value="1"/>
</dbReference>
<dbReference type="EMBL" id="BSNF01000010">
    <property type="protein sequence ID" value="GLQ07987.1"/>
    <property type="molecule type" value="Genomic_DNA"/>
</dbReference>
<sequence length="531" mass="59617">MATDAEIALSSNSWAFAEAKKLVDRYAKEAPEKGYVLFETGYGPSGLPHLGTFGEVARTSWVRHAFSILSDIPTRLIAFSDDMDGLRKVPDNVPNRELLAANLEKPLTQVPDPFGTHNSFGEHNNARLIAFLDQFGFDYEFRSSTECYKSGEFDETLKLVLEKYDEVINVILPTLGPERRATYSPFLPVCPRTGKVLQVPIVERDLDAATVSYDDPETGERVTVPVTGGHCKLQWKVDWAMRWHALEVDYEMAGKDLIDSVTLSSKIVRILGKRPPEGFNYELFLDQEGKKISKSKGNGITIEEWLTYASPESLALYMYQNPKKAKRLHFDVIPKAVDEYFTFVEKYAEQDAKQQYGNPVWHIHNGNPPTETVPISFGMLLNLAAVVNAHEASVLWGFITRYADGATPESNPVLNNLVGYAIAYYRDFVAPAKKYRLPDEQETAALKQLVDMLRELEPGVEAGDIQNIVFQVGKDHEFENLRDWFKALYETLLGQSQGPRMGSFISLYGVPETIALIERVLAGEDLGANQD</sequence>
<keyword evidence="5 10" id="KW-0547">Nucleotide-binding</keyword>
<evidence type="ECO:0000256" key="6">
    <source>
        <dbReference type="ARBA" id="ARBA00022840"/>
    </source>
</evidence>
<dbReference type="NCBIfam" id="TIGR00467">
    <property type="entry name" value="lysS_arch"/>
    <property type="match status" value="1"/>
</dbReference>
<keyword evidence="4 10" id="KW-0436">Ligase</keyword>
<keyword evidence="12" id="KW-1185">Reference proteome</keyword>
<keyword evidence="3 10" id="KW-0963">Cytoplasm</keyword>
<evidence type="ECO:0000256" key="3">
    <source>
        <dbReference type="ARBA" id="ARBA00022490"/>
    </source>
</evidence>
<dbReference type="SUPFAM" id="SSF48163">
    <property type="entry name" value="An anticodon-binding domain of class I aminoacyl-tRNA synthetases"/>
    <property type="match status" value="1"/>
</dbReference>
<dbReference type="InterPro" id="IPR020751">
    <property type="entry name" value="aa-tRNA-synth_I_codon-bd_sub2"/>
</dbReference>
<evidence type="ECO:0000256" key="4">
    <source>
        <dbReference type="ARBA" id="ARBA00022598"/>
    </source>
</evidence>
<dbReference type="EC" id="6.1.1.6" evidence="10"/>
<dbReference type="HAMAP" id="MF_00177">
    <property type="entry name" value="Lys_tRNA_synth_class1"/>
    <property type="match status" value="1"/>
</dbReference>
<dbReference type="Proteomes" id="UP001161409">
    <property type="component" value="Unassembled WGS sequence"/>
</dbReference>
<dbReference type="SUPFAM" id="SSF52374">
    <property type="entry name" value="Nucleotidylyl transferase"/>
    <property type="match status" value="1"/>
</dbReference>
<dbReference type="PANTHER" id="PTHR37940">
    <property type="entry name" value="LYSINE--TRNA LIGASE"/>
    <property type="match status" value="1"/>
</dbReference>
<accession>A0ABQ5U796</accession>
<evidence type="ECO:0000313" key="11">
    <source>
        <dbReference type="EMBL" id="GLQ07987.1"/>
    </source>
</evidence>
<evidence type="ECO:0000256" key="7">
    <source>
        <dbReference type="ARBA" id="ARBA00022917"/>
    </source>
</evidence>
<evidence type="ECO:0000313" key="12">
    <source>
        <dbReference type="Proteomes" id="UP001161409"/>
    </source>
</evidence>
<comment type="similarity">
    <text evidence="2 10">Belongs to the class-I aminoacyl-tRNA synthetase family.</text>
</comment>
<evidence type="ECO:0000256" key="9">
    <source>
        <dbReference type="ARBA" id="ARBA00048573"/>
    </source>
</evidence>
<gene>
    <name evidence="10 11" type="primary">lysS</name>
    <name evidence="11" type="ORF">GCM10007924_32090</name>
</gene>
<evidence type="ECO:0000256" key="5">
    <source>
        <dbReference type="ARBA" id="ARBA00022741"/>
    </source>
</evidence>
<keyword evidence="8 10" id="KW-0030">Aminoacyl-tRNA synthetase</keyword>
<keyword evidence="7 10" id="KW-0648">Protein biosynthesis</keyword>
<proteinExistence type="inferred from homology"/>
<feature type="short sequence motif" description="'KMSKS' region" evidence="10">
    <location>
        <begin position="291"/>
        <end position="295"/>
    </location>
</feature>
<dbReference type="InterPro" id="IPR014729">
    <property type="entry name" value="Rossmann-like_a/b/a_fold"/>
</dbReference>
<evidence type="ECO:0000256" key="1">
    <source>
        <dbReference type="ARBA" id="ARBA00004496"/>
    </source>
</evidence>
<comment type="subcellular location">
    <subcellularLocation>
        <location evidence="1 10">Cytoplasm</location>
    </subcellularLocation>
</comment>
<keyword evidence="6 10" id="KW-0067">ATP-binding</keyword>